<proteinExistence type="predicted"/>
<evidence type="ECO:0000256" key="9">
    <source>
        <dbReference type="ARBA" id="ARBA00093659"/>
    </source>
</evidence>
<keyword evidence="10" id="KW-0175">Coiled coil</keyword>
<evidence type="ECO:0000313" key="13">
    <source>
        <dbReference type="EMBL" id="MBC8208847.1"/>
    </source>
</evidence>
<protein>
    <recommendedName>
        <fullName evidence="8">Mechanosensing system component YbdG</fullName>
    </recommendedName>
    <alternativeName>
        <fullName evidence="9">Mechanosensitive channel homolog YbdG</fullName>
    </alternativeName>
</protein>
<dbReference type="InterPro" id="IPR023408">
    <property type="entry name" value="MscS_beta-dom_sf"/>
</dbReference>
<reference evidence="13 14" key="1">
    <citation type="submission" date="2020-08" db="EMBL/GenBank/DDBJ databases">
        <title>Bridging the membrane lipid divide: bacteria of the FCB group superphylum have the potential to synthesize archaeal ether lipids.</title>
        <authorList>
            <person name="Villanueva L."/>
            <person name="Von Meijenfeldt F.A.B."/>
            <person name="Westbye A.B."/>
            <person name="Yadav S."/>
            <person name="Hopmans E.C."/>
            <person name="Dutilh B.E."/>
            <person name="Sinninghe Damste J.S."/>
        </authorList>
    </citation>
    <scope>NUCLEOTIDE SEQUENCE [LARGE SCALE GENOMIC DNA]</scope>
    <source>
        <strain evidence="13">NIOZ-UU81</strain>
    </source>
</reference>
<dbReference type="AlphaFoldDB" id="A0A8J6N8J1"/>
<feature type="transmembrane region" description="Helical" evidence="11">
    <location>
        <begin position="168"/>
        <end position="185"/>
    </location>
</feature>
<dbReference type="PANTHER" id="PTHR30414:SF0">
    <property type="entry name" value="MINICONDUCTANCE MECHANOSENSITIVE CHANNEL YBDG"/>
    <property type="match status" value="1"/>
</dbReference>
<dbReference type="Pfam" id="PF00924">
    <property type="entry name" value="MS_channel_2nd"/>
    <property type="match status" value="1"/>
</dbReference>
<dbReference type="GO" id="GO:0071470">
    <property type="term" value="P:cellular response to osmotic stress"/>
    <property type="evidence" value="ECO:0007669"/>
    <property type="project" value="InterPro"/>
</dbReference>
<feature type="transmembrane region" description="Helical" evidence="11">
    <location>
        <begin position="20"/>
        <end position="38"/>
    </location>
</feature>
<keyword evidence="4 11" id="KW-0812">Transmembrane</keyword>
<feature type="transmembrane region" description="Helical" evidence="11">
    <location>
        <begin position="76"/>
        <end position="98"/>
    </location>
</feature>
<evidence type="ECO:0000256" key="5">
    <source>
        <dbReference type="ARBA" id="ARBA00022989"/>
    </source>
</evidence>
<evidence type="ECO:0000313" key="14">
    <source>
        <dbReference type="Proteomes" id="UP000599024"/>
    </source>
</evidence>
<accession>A0A8J6N8J1</accession>
<evidence type="ECO:0000256" key="3">
    <source>
        <dbReference type="ARBA" id="ARBA00022519"/>
    </source>
</evidence>
<evidence type="ECO:0000256" key="7">
    <source>
        <dbReference type="ARBA" id="ARBA00023136"/>
    </source>
</evidence>
<evidence type="ECO:0000256" key="11">
    <source>
        <dbReference type="SAM" id="Phobius"/>
    </source>
</evidence>
<sequence length="417" mass="47241">MRATLEKILTDFGLSDPASQMVILGLSLVAIIVLAYLVSRLTIHLMIPFFVRAAALSKSDWNDVLMGNRFFDHLSTLIPVVVVYATVDVLLAGHPFFAEVVRRLSMTILVYIAVQMINTVMYTVEEIYNRREEAKRKPISGYLSVIRIGLFVLAGIFIISTLTNKSPWGIFSVLGGLTAVVLLIFKDTILGFVASLQLVGHDMVRVGDWIEMPSFEADGDVIEVSIHTVKVQNWDKTITTIPTYALVSNAFKNWRGMSESGGRRIKRDISIDMNSVHFCSLELMEKLSKFSLLKEYLQEKQEEIDCYNRENNLENSMVPNGRRQTNIGVFRAYVKRYLLHHPKINTDMTFLVRHLPPTSRGLPMEIYVFSNDKVWANYEDIQADIFDHVLAVLPEFGLRVFQEPSGLDLQSLKVSVG</sequence>
<dbReference type="PANTHER" id="PTHR30414">
    <property type="entry name" value="MINICONDUCTANCE MECHANOSENSITIVE CHANNEL YBDG"/>
    <property type="match status" value="1"/>
</dbReference>
<name>A0A8J6N8J1_9BACT</name>
<evidence type="ECO:0000256" key="2">
    <source>
        <dbReference type="ARBA" id="ARBA00022475"/>
    </source>
</evidence>
<keyword evidence="5 11" id="KW-1133">Transmembrane helix</keyword>
<dbReference type="Proteomes" id="UP000599024">
    <property type="component" value="Unassembled WGS sequence"/>
</dbReference>
<keyword evidence="6" id="KW-0346">Stress response</keyword>
<dbReference type="InterPro" id="IPR030192">
    <property type="entry name" value="YbdG"/>
</dbReference>
<feature type="transmembrane region" description="Helical" evidence="11">
    <location>
        <begin position="104"/>
        <end position="124"/>
    </location>
</feature>
<keyword evidence="7 11" id="KW-0472">Membrane</keyword>
<dbReference type="GO" id="GO:0005886">
    <property type="term" value="C:plasma membrane"/>
    <property type="evidence" value="ECO:0007669"/>
    <property type="project" value="UniProtKB-SubCell"/>
</dbReference>
<feature type="transmembrane region" description="Helical" evidence="11">
    <location>
        <begin position="145"/>
        <end position="162"/>
    </location>
</feature>
<keyword evidence="3" id="KW-0997">Cell inner membrane</keyword>
<gene>
    <name evidence="13" type="ORF">H8E79_06735</name>
</gene>
<comment type="caution">
    <text evidence="13">The sequence shown here is derived from an EMBL/GenBank/DDBJ whole genome shotgun (WGS) entry which is preliminary data.</text>
</comment>
<evidence type="ECO:0000256" key="8">
    <source>
        <dbReference type="ARBA" id="ARBA00093630"/>
    </source>
</evidence>
<evidence type="ECO:0000256" key="10">
    <source>
        <dbReference type="SAM" id="Coils"/>
    </source>
</evidence>
<feature type="domain" description="Mechanosensitive ion channel MscS" evidence="12">
    <location>
        <begin position="187"/>
        <end position="255"/>
    </location>
</feature>
<evidence type="ECO:0000259" key="12">
    <source>
        <dbReference type="Pfam" id="PF00924"/>
    </source>
</evidence>
<evidence type="ECO:0000256" key="1">
    <source>
        <dbReference type="ARBA" id="ARBA00004429"/>
    </source>
</evidence>
<dbReference type="FunFam" id="2.30.30.60:FF:000002">
    <property type="entry name" value="Mechanosensitive ion channel family protein"/>
    <property type="match status" value="1"/>
</dbReference>
<keyword evidence="2" id="KW-1003">Cell membrane</keyword>
<dbReference type="GO" id="GO:0008381">
    <property type="term" value="F:mechanosensitive monoatomic ion channel activity"/>
    <property type="evidence" value="ECO:0007669"/>
    <property type="project" value="InterPro"/>
</dbReference>
<comment type="subcellular location">
    <subcellularLocation>
        <location evidence="1">Cell inner membrane</location>
        <topology evidence="1">Multi-pass membrane protein</topology>
    </subcellularLocation>
</comment>
<evidence type="ECO:0000256" key="4">
    <source>
        <dbReference type="ARBA" id="ARBA00022692"/>
    </source>
</evidence>
<dbReference type="Gene3D" id="2.30.30.60">
    <property type="match status" value="1"/>
</dbReference>
<dbReference type="InterPro" id="IPR006685">
    <property type="entry name" value="MscS_channel_2nd"/>
</dbReference>
<evidence type="ECO:0000256" key="6">
    <source>
        <dbReference type="ARBA" id="ARBA00023016"/>
    </source>
</evidence>
<dbReference type="SUPFAM" id="SSF50182">
    <property type="entry name" value="Sm-like ribonucleoproteins"/>
    <property type="match status" value="1"/>
</dbReference>
<dbReference type="InterPro" id="IPR010920">
    <property type="entry name" value="LSM_dom_sf"/>
</dbReference>
<organism evidence="13 14">
    <name type="scientific">Candidatus Desulfatifera sulfidica</name>
    <dbReference type="NCBI Taxonomy" id="2841691"/>
    <lineage>
        <taxon>Bacteria</taxon>
        <taxon>Pseudomonadati</taxon>
        <taxon>Thermodesulfobacteriota</taxon>
        <taxon>Desulfobulbia</taxon>
        <taxon>Desulfobulbales</taxon>
        <taxon>Desulfobulbaceae</taxon>
        <taxon>Candidatus Desulfatifera</taxon>
    </lineage>
</organism>
<feature type="coiled-coil region" evidence="10">
    <location>
        <begin position="290"/>
        <end position="317"/>
    </location>
</feature>
<dbReference type="EMBL" id="JACNLK010000057">
    <property type="protein sequence ID" value="MBC8208847.1"/>
    <property type="molecule type" value="Genomic_DNA"/>
</dbReference>